<accession>A0A916TIW9</accession>
<evidence type="ECO:0000313" key="2">
    <source>
        <dbReference type="Proteomes" id="UP000636793"/>
    </source>
</evidence>
<dbReference type="Proteomes" id="UP000636793">
    <property type="component" value="Unassembled WGS sequence"/>
</dbReference>
<dbReference type="AlphaFoldDB" id="A0A916TIW9"/>
<reference evidence="1" key="1">
    <citation type="journal article" date="2014" name="Int. J. Syst. Evol. Microbiol.">
        <title>Complete genome sequence of Corynebacterium casei LMG S-19264T (=DSM 44701T), isolated from a smear-ripened cheese.</title>
        <authorList>
            <consortium name="US DOE Joint Genome Institute (JGI-PGF)"/>
            <person name="Walter F."/>
            <person name="Albersmeier A."/>
            <person name="Kalinowski J."/>
            <person name="Ruckert C."/>
        </authorList>
    </citation>
    <scope>NUCLEOTIDE SEQUENCE</scope>
    <source>
        <strain evidence="1">CGMCC 1.15085</strain>
    </source>
</reference>
<name>A0A916TIW9_9MICO</name>
<reference evidence="1" key="2">
    <citation type="submission" date="2020-09" db="EMBL/GenBank/DDBJ databases">
        <authorList>
            <person name="Sun Q."/>
            <person name="Zhou Y."/>
        </authorList>
    </citation>
    <scope>NUCLEOTIDE SEQUENCE</scope>
    <source>
        <strain evidence="1">CGMCC 1.15085</strain>
    </source>
</reference>
<organism evidence="1 2">
    <name type="scientific">Flexivirga endophytica</name>
    <dbReference type="NCBI Taxonomy" id="1849103"/>
    <lineage>
        <taxon>Bacteria</taxon>
        <taxon>Bacillati</taxon>
        <taxon>Actinomycetota</taxon>
        <taxon>Actinomycetes</taxon>
        <taxon>Micrococcales</taxon>
        <taxon>Dermacoccaceae</taxon>
        <taxon>Flexivirga</taxon>
    </lineage>
</organism>
<dbReference type="EMBL" id="BMHI01000007">
    <property type="protein sequence ID" value="GGB46101.1"/>
    <property type="molecule type" value="Genomic_DNA"/>
</dbReference>
<comment type="caution">
    <text evidence="1">The sequence shown here is derived from an EMBL/GenBank/DDBJ whole genome shotgun (WGS) entry which is preliminary data.</text>
</comment>
<sequence length="88" mass="9026">MTIGIVYVGGPAPGYTGRLVPGIVYLRGSGIDLSRQVAEGQAATFRVEPGDYTATARSGDAQCAETKVAASARAVGAGSPWLVRCQVK</sequence>
<proteinExistence type="predicted"/>
<evidence type="ECO:0000313" key="1">
    <source>
        <dbReference type="EMBL" id="GGB46101.1"/>
    </source>
</evidence>
<protein>
    <submittedName>
        <fullName evidence="1">Uncharacterized protein</fullName>
    </submittedName>
</protein>
<keyword evidence="2" id="KW-1185">Reference proteome</keyword>
<gene>
    <name evidence="1" type="ORF">GCM10011492_41610</name>
</gene>